<protein>
    <submittedName>
        <fullName evidence="1">Uncharacterized protein</fullName>
    </submittedName>
</protein>
<dbReference type="EMBL" id="JAAGBB010000008">
    <property type="protein sequence ID" value="MBR0664350.1"/>
    <property type="molecule type" value="Genomic_DNA"/>
</dbReference>
<accession>A0ABS5EWR6</accession>
<reference evidence="2" key="1">
    <citation type="journal article" date="2021" name="Syst. Appl. Microbiol.">
        <title>Roseomonas hellenica sp. nov., isolated from roots of wild-growing Alkanna tinctoria.</title>
        <authorList>
            <person name="Rat A."/>
            <person name="Naranjo H.D."/>
            <person name="Lebbe L."/>
            <person name="Cnockaert M."/>
            <person name="Krigas N."/>
            <person name="Grigoriadou K."/>
            <person name="Maloupa E."/>
            <person name="Willems A."/>
        </authorList>
    </citation>
    <scope>NUCLEOTIDE SEQUENCE [LARGE SCALE GENOMIC DNA]</scope>
    <source>
        <strain evidence="2">LMG 31523</strain>
    </source>
</reference>
<name>A0ABS5EWR6_9PROT</name>
<dbReference type="Proteomes" id="UP001196870">
    <property type="component" value="Unassembled WGS sequence"/>
</dbReference>
<sequence>MAIGRSHIEEGTLALMRVRKVVAPIDGAVTLRVWVDDAGRRVGEVLVPSLAVPGAVLNLTAPEPVDVRSAAATALEAATRRGLDLAVADPDGLWDRVAGSGE</sequence>
<evidence type="ECO:0000313" key="2">
    <source>
        <dbReference type="Proteomes" id="UP001196870"/>
    </source>
</evidence>
<organism evidence="1 2">
    <name type="scientific">Plastoroseomonas hellenica</name>
    <dbReference type="NCBI Taxonomy" id="2687306"/>
    <lineage>
        <taxon>Bacteria</taxon>
        <taxon>Pseudomonadati</taxon>
        <taxon>Pseudomonadota</taxon>
        <taxon>Alphaproteobacteria</taxon>
        <taxon>Acetobacterales</taxon>
        <taxon>Acetobacteraceae</taxon>
        <taxon>Plastoroseomonas</taxon>
    </lineage>
</organism>
<proteinExistence type="predicted"/>
<evidence type="ECO:0000313" key="1">
    <source>
        <dbReference type="EMBL" id="MBR0664350.1"/>
    </source>
</evidence>
<dbReference type="RefSeq" id="WP_211851953.1">
    <property type="nucleotide sequence ID" value="NZ_JAAGBB010000008.1"/>
</dbReference>
<comment type="caution">
    <text evidence="1">The sequence shown here is derived from an EMBL/GenBank/DDBJ whole genome shotgun (WGS) entry which is preliminary data.</text>
</comment>
<keyword evidence="2" id="KW-1185">Reference proteome</keyword>
<gene>
    <name evidence="1" type="ORF">GXW71_08275</name>
</gene>